<dbReference type="InterPro" id="IPR036291">
    <property type="entry name" value="NAD(P)-bd_dom_sf"/>
</dbReference>
<dbReference type="PANTHER" id="PTHR42879">
    <property type="entry name" value="3-OXOACYL-(ACYL-CARRIER-PROTEIN) REDUCTASE"/>
    <property type="match status" value="1"/>
</dbReference>
<dbReference type="PRINTS" id="PR00080">
    <property type="entry name" value="SDRFAMILY"/>
</dbReference>
<dbReference type="EMBL" id="JACEGD010000038">
    <property type="protein sequence ID" value="MBH5390805.1"/>
    <property type="molecule type" value="Genomic_DNA"/>
</dbReference>
<name>A0ABS0PBW6_9BRAD</name>
<dbReference type="SUPFAM" id="SSF51735">
    <property type="entry name" value="NAD(P)-binding Rossmann-fold domains"/>
    <property type="match status" value="1"/>
</dbReference>
<gene>
    <name evidence="3" type="ORF">H1B27_31710</name>
</gene>
<sequence length="259" mass="27170">MDLGIRGRTALVCAASKGLGRACAEALAAEGVNLVLTARRSDLLEQVAASIRQKFSVTVAAASGDITTEAGRAAALSACPRPDILVNNAGGPPVGDWHSFEREQWLAAADSNMVAAIMMIRAVIDGMAERKFGRIINITSAMVKQPHAALSLSVAARIGLTGFTKAIAAQYVGANVTINSLLPEQFETDRLRSNIQKLTAKSGRTLDEEVAASAASSPAKRMGRVEEFGAVCAFYCSAHAGYLTGQNVMLDGGRYPAVF</sequence>
<comment type="caution">
    <text evidence="3">The sequence shown here is derived from an EMBL/GenBank/DDBJ whole genome shotgun (WGS) entry which is preliminary data.</text>
</comment>
<evidence type="ECO:0000256" key="1">
    <source>
        <dbReference type="ARBA" id="ARBA00006484"/>
    </source>
</evidence>
<proteinExistence type="inferred from homology"/>
<dbReference type="PRINTS" id="PR00081">
    <property type="entry name" value="GDHRDH"/>
</dbReference>
<dbReference type="InterPro" id="IPR050259">
    <property type="entry name" value="SDR"/>
</dbReference>
<dbReference type="InterPro" id="IPR002347">
    <property type="entry name" value="SDR_fam"/>
</dbReference>
<protein>
    <submittedName>
        <fullName evidence="3">SDR family NAD(P)-dependent oxidoreductase</fullName>
    </submittedName>
</protein>
<dbReference type="PANTHER" id="PTHR42879:SF6">
    <property type="entry name" value="NADPH-DEPENDENT REDUCTASE BACG"/>
    <property type="match status" value="1"/>
</dbReference>
<reference evidence="3 4" key="1">
    <citation type="submission" date="2020-07" db="EMBL/GenBank/DDBJ databases">
        <title>Bradyrhizobium diversity isolated from nodules of indigenous legumes of Western Australia.</title>
        <authorList>
            <person name="Klepa M.S."/>
        </authorList>
    </citation>
    <scope>NUCLEOTIDE SEQUENCE [LARGE SCALE GENOMIC DNA]</scope>
    <source>
        <strain evidence="3 4">CNPSo 4019</strain>
    </source>
</reference>
<comment type="similarity">
    <text evidence="1 2">Belongs to the short-chain dehydrogenases/reductases (SDR) family.</text>
</comment>
<evidence type="ECO:0000313" key="4">
    <source>
        <dbReference type="Proteomes" id="UP001194539"/>
    </source>
</evidence>
<dbReference type="Pfam" id="PF00106">
    <property type="entry name" value="adh_short"/>
    <property type="match status" value="1"/>
</dbReference>
<evidence type="ECO:0000256" key="2">
    <source>
        <dbReference type="RuleBase" id="RU000363"/>
    </source>
</evidence>
<dbReference type="RefSeq" id="WP_197968745.1">
    <property type="nucleotide sequence ID" value="NZ_JACEGD010000038.1"/>
</dbReference>
<keyword evidence="4" id="KW-1185">Reference proteome</keyword>
<evidence type="ECO:0000313" key="3">
    <source>
        <dbReference type="EMBL" id="MBH5390805.1"/>
    </source>
</evidence>
<accession>A0ABS0PBW6</accession>
<organism evidence="3 4">
    <name type="scientific">Bradyrhizobium diversitatis</name>
    <dbReference type="NCBI Taxonomy" id="2755406"/>
    <lineage>
        <taxon>Bacteria</taxon>
        <taxon>Pseudomonadati</taxon>
        <taxon>Pseudomonadota</taxon>
        <taxon>Alphaproteobacteria</taxon>
        <taxon>Hyphomicrobiales</taxon>
        <taxon>Nitrobacteraceae</taxon>
        <taxon>Bradyrhizobium</taxon>
    </lineage>
</organism>
<dbReference type="Gene3D" id="3.40.50.720">
    <property type="entry name" value="NAD(P)-binding Rossmann-like Domain"/>
    <property type="match status" value="1"/>
</dbReference>
<dbReference type="Proteomes" id="UP001194539">
    <property type="component" value="Unassembled WGS sequence"/>
</dbReference>